<dbReference type="AlphaFoldDB" id="A0A8E2J8D6"/>
<name>A0A8E2J8D6_9PEZI</name>
<dbReference type="EMBL" id="KV745990">
    <property type="protein sequence ID" value="OCK73082.1"/>
    <property type="molecule type" value="Genomic_DNA"/>
</dbReference>
<dbReference type="OrthoDB" id="3801489at2759"/>
<keyword evidence="2" id="KW-1185">Reference proteome</keyword>
<proteinExistence type="predicted"/>
<protein>
    <recommendedName>
        <fullName evidence="3">F-box domain-containing protein</fullName>
    </recommendedName>
</protein>
<sequence>MPTQHSTPAQTELLTLPRELRDQIYSYKGRSLHPTDSADVCLHPTARLSENLSHNLLTLPDQCRRLLLDFAIEDLPVLELQLVNRQMRSEYLEAKAREASVQISLRYINRYWDSLTWSRVETIIGLLKKLQHYQFFFSLAEKGEIRMDEAASTALSSMDRSMESLSGT</sequence>
<accession>A0A8E2J8D6</accession>
<organism evidence="1 2">
    <name type="scientific">Lepidopterella palustris CBS 459.81</name>
    <dbReference type="NCBI Taxonomy" id="1314670"/>
    <lineage>
        <taxon>Eukaryota</taxon>
        <taxon>Fungi</taxon>
        <taxon>Dikarya</taxon>
        <taxon>Ascomycota</taxon>
        <taxon>Pezizomycotina</taxon>
        <taxon>Dothideomycetes</taxon>
        <taxon>Pleosporomycetidae</taxon>
        <taxon>Mytilinidiales</taxon>
        <taxon>Argynnaceae</taxon>
        <taxon>Lepidopterella</taxon>
    </lineage>
</organism>
<evidence type="ECO:0000313" key="1">
    <source>
        <dbReference type="EMBL" id="OCK73082.1"/>
    </source>
</evidence>
<dbReference type="Proteomes" id="UP000250266">
    <property type="component" value="Unassembled WGS sequence"/>
</dbReference>
<evidence type="ECO:0000313" key="2">
    <source>
        <dbReference type="Proteomes" id="UP000250266"/>
    </source>
</evidence>
<reference evidence="1 2" key="1">
    <citation type="journal article" date="2016" name="Nat. Commun.">
        <title>Ectomycorrhizal ecology is imprinted in the genome of the dominant symbiotic fungus Cenococcum geophilum.</title>
        <authorList>
            <consortium name="DOE Joint Genome Institute"/>
            <person name="Peter M."/>
            <person name="Kohler A."/>
            <person name="Ohm R.A."/>
            <person name="Kuo A."/>
            <person name="Krutzmann J."/>
            <person name="Morin E."/>
            <person name="Arend M."/>
            <person name="Barry K.W."/>
            <person name="Binder M."/>
            <person name="Choi C."/>
            <person name="Clum A."/>
            <person name="Copeland A."/>
            <person name="Grisel N."/>
            <person name="Haridas S."/>
            <person name="Kipfer T."/>
            <person name="LaButti K."/>
            <person name="Lindquist E."/>
            <person name="Lipzen A."/>
            <person name="Maire R."/>
            <person name="Meier B."/>
            <person name="Mihaltcheva S."/>
            <person name="Molinier V."/>
            <person name="Murat C."/>
            <person name="Poggeler S."/>
            <person name="Quandt C.A."/>
            <person name="Sperisen C."/>
            <person name="Tritt A."/>
            <person name="Tisserant E."/>
            <person name="Crous P.W."/>
            <person name="Henrissat B."/>
            <person name="Nehls U."/>
            <person name="Egli S."/>
            <person name="Spatafora J.W."/>
            <person name="Grigoriev I.V."/>
            <person name="Martin F.M."/>
        </authorList>
    </citation>
    <scope>NUCLEOTIDE SEQUENCE [LARGE SCALE GENOMIC DNA]</scope>
    <source>
        <strain evidence="1 2">CBS 459.81</strain>
    </source>
</reference>
<gene>
    <name evidence="1" type="ORF">K432DRAFT_411020</name>
</gene>
<evidence type="ECO:0008006" key="3">
    <source>
        <dbReference type="Google" id="ProtNLM"/>
    </source>
</evidence>